<name>A0A1M6RL91_9FIRM</name>
<keyword evidence="2" id="KW-1185">Reference proteome</keyword>
<evidence type="ECO:0000313" key="1">
    <source>
        <dbReference type="EMBL" id="SHK33214.1"/>
    </source>
</evidence>
<dbReference type="RefSeq" id="WP_073111414.1">
    <property type="nucleotide sequence ID" value="NZ_FQZY01000043.1"/>
</dbReference>
<sequence length="109" mass="12213">MKMILSDGTEVQIEDSLLSGSIIVKSETKEELMETWDMLTPDKLYKVDIVQKEDVIRSMHGVCIDSVQIVINPDGTLTTHFYIRETSTGSMSKDSDYVKAAKILLGEEV</sequence>
<dbReference type="EMBL" id="FQZY01000043">
    <property type="protein sequence ID" value="SHK33214.1"/>
    <property type="molecule type" value="Genomic_DNA"/>
</dbReference>
<evidence type="ECO:0000313" key="2">
    <source>
        <dbReference type="Proteomes" id="UP000184301"/>
    </source>
</evidence>
<protein>
    <submittedName>
        <fullName evidence="1">Uncharacterized protein</fullName>
    </submittedName>
</protein>
<organism evidence="1 2">
    <name type="scientific">Hespellia stercorisuis DSM 15480</name>
    <dbReference type="NCBI Taxonomy" id="1121950"/>
    <lineage>
        <taxon>Bacteria</taxon>
        <taxon>Bacillati</taxon>
        <taxon>Bacillota</taxon>
        <taxon>Clostridia</taxon>
        <taxon>Lachnospirales</taxon>
        <taxon>Lachnospiraceae</taxon>
        <taxon>Hespellia</taxon>
    </lineage>
</organism>
<dbReference type="STRING" id="1121950.SAMN02745243_02723"/>
<dbReference type="Proteomes" id="UP000184301">
    <property type="component" value="Unassembled WGS sequence"/>
</dbReference>
<dbReference type="OrthoDB" id="9785372at2"/>
<dbReference type="AlphaFoldDB" id="A0A1M6RL91"/>
<proteinExistence type="predicted"/>
<gene>
    <name evidence="1" type="ORF">SAMN02745243_02723</name>
</gene>
<reference evidence="1 2" key="1">
    <citation type="submission" date="2016-11" db="EMBL/GenBank/DDBJ databases">
        <authorList>
            <person name="Jaros S."/>
            <person name="Januszkiewicz K."/>
            <person name="Wedrychowicz H."/>
        </authorList>
    </citation>
    <scope>NUCLEOTIDE SEQUENCE [LARGE SCALE GENOMIC DNA]</scope>
    <source>
        <strain evidence="1 2">DSM 15480</strain>
    </source>
</reference>
<accession>A0A1M6RL91</accession>